<organism evidence="1 2">
    <name type="scientific">Mycena rosella</name>
    <name type="common">Pink bonnet</name>
    <name type="synonym">Agaricus rosellus</name>
    <dbReference type="NCBI Taxonomy" id="1033263"/>
    <lineage>
        <taxon>Eukaryota</taxon>
        <taxon>Fungi</taxon>
        <taxon>Dikarya</taxon>
        <taxon>Basidiomycota</taxon>
        <taxon>Agaricomycotina</taxon>
        <taxon>Agaricomycetes</taxon>
        <taxon>Agaricomycetidae</taxon>
        <taxon>Agaricales</taxon>
        <taxon>Marasmiineae</taxon>
        <taxon>Mycenaceae</taxon>
        <taxon>Mycena</taxon>
    </lineage>
</organism>
<evidence type="ECO:0000313" key="2">
    <source>
        <dbReference type="Proteomes" id="UP001221757"/>
    </source>
</evidence>
<gene>
    <name evidence="1" type="ORF">B0H17DRAFT_1329038</name>
</gene>
<dbReference type="EMBL" id="JARKIE010000033">
    <property type="protein sequence ID" value="KAJ7696700.1"/>
    <property type="molecule type" value="Genomic_DNA"/>
</dbReference>
<protein>
    <submittedName>
        <fullName evidence="1">Uncharacterized protein</fullName>
    </submittedName>
</protein>
<reference evidence="1" key="1">
    <citation type="submission" date="2023-03" db="EMBL/GenBank/DDBJ databases">
        <title>Massive genome expansion in bonnet fungi (Mycena s.s.) driven by repeated elements and novel gene families across ecological guilds.</title>
        <authorList>
            <consortium name="Lawrence Berkeley National Laboratory"/>
            <person name="Harder C.B."/>
            <person name="Miyauchi S."/>
            <person name="Viragh M."/>
            <person name="Kuo A."/>
            <person name="Thoen E."/>
            <person name="Andreopoulos B."/>
            <person name="Lu D."/>
            <person name="Skrede I."/>
            <person name="Drula E."/>
            <person name="Henrissat B."/>
            <person name="Morin E."/>
            <person name="Kohler A."/>
            <person name="Barry K."/>
            <person name="LaButti K."/>
            <person name="Morin E."/>
            <person name="Salamov A."/>
            <person name="Lipzen A."/>
            <person name="Mereny Z."/>
            <person name="Hegedus B."/>
            <person name="Baldrian P."/>
            <person name="Stursova M."/>
            <person name="Weitz H."/>
            <person name="Taylor A."/>
            <person name="Grigoriev I.V."/>
            <person name="Nagy L.G."/>
            <person name="Martin F."/>
            <person name="Kauserud H."/>
        </authorList>
    </citation>
    <scope>NUCLEOTIDE SEQUENCE</scope>
    <source>
        <strain evidence="1">CBHHK067</strain>
    </source>
</reference>
<name>A0AAD7DSI4_MYCRO</name>
<dbReference type="AlphaFoldDB" id="A0AAD7DSI4"/>
<dbReference type="Proteomes" id="UP001221757">
    <property type="component" value="Unassembled WGS sequence"/>
</dbReference>
<evidence type="ECO:0000313" key="1">
    <source>
        <dbReference type="EMBL" id="KAJ7696700.1"/>
    </source>
</evidence>
<sequence>MQDNKQLAASIILGLLALIPNNALRYTSVGLAACLGIVYTIYLKYPPTQLRQLQEFIENTHALIRRAKLQCPGDQLSIADASLRLLEVDHSVSMIYCVILQTPRLTWKEYRMLSTNITERKNSVKRIHATVQLTVQAERQRKLAAEIGETQYILCTVRGPTTQSSTFPQQHTAFRRALVRS</sequence>
<keyword evidence="2" id="KW-1185">Reference proteome</keyword>
<accession>A0AAD7DSI4</accession>
<comment type="caution">
    <text evidence="1">The sequence shown here is derived from an EMBL/GenBank/DDBJ whole genome shotgun (WGS) entry which is preliminary data.</text>
</comment>
<proteinExistence type="predicted"/>